<sequence>MCLVDDQAVIFSRANLVPVDLVKQNAVCLQTAAGADGVDAVTRVDTGLDEQCAFAALLIVIPNHDGVCGFAGAHRTISEIEFSHIPSGRCKNDCEIRMDIETDGCEKAPRRMRFDAAPEDTCFERMLNYLRPLS</sequence>
<dbReference type="AlphaFoldDB" id="A0A645GAH6"/>
<proteinExistence type="predicted"/>
<gene>
    <name evidence="1" type="ORF">SDC9_171301</name>
</gene>
<name>A0A645GAH6_9ZZZZ</name>
<dbReference type="EMBL" id="VSSQ01072552">
    <property type="protein sequence ID" value="MPN23908.1"/>
    <property type="molecule type" value="Genomic_DNA"/>
</dbReference>
<accession>A0A645GAH6</accession>
<reference evidence="1" key="1">
    <citation type="submission" date="2019-08" db="EMBL/GenBank/DDBJ databases">
        <authorList>
            <person name="Kucharzyk K."/>
            <person name="Murdoch R.W."/>
            <person name="Higgins S."/>
            <person name="Loffler F."/>
        </authorList>
    </citation>
    <scope>NUCLEOTIDE SEQUENCE</scope>
</reference>
<organism evidence="1">
    <name type="scientific">bioreactor metagenome</name>
    <dbReference type="NCBI Taxonomy" id="1076179"/>
    <lineage>
        <taxon>unclassified sequences</taxon>
        <taxon>metagenomes</taxon>
        <taxon>ecological metagenomes</taxon>
    </lineage>
</organism>
<protein>
    <submittedName>
        <fullName evidence="1">Uncharacterized protein</fullName>
    </submittedName>
</protein>
<evidence type="ECO:0000313" key="1">
    <source>
        <dbReference type="EMBL" id="MPN23908.1"/>
    </source>
</evidence>
<comment type="caution">
    <text evidence="1">The sequence shown here is derived from an EMBL/GenBank/DDBJ whole genome shotgun (WGS) entry which is preliminary data.</text>
</comment>